<evidence type="ECO:0000256" key="4">
    <source>
        <dbReference type="ARBA" id="ARBA00022692"/>
    </source>
</evidence>
<evidence type="ECO:0000256" key="3">
    <source>
        <dbReference type="ARBA" id="ARBA00022448"/>
    </source>
</evidence>
<evidence type="ECO:0000256" key="7">
    <source>
        <dbReference type="SAM" id="Phobius"/>
    </source>
</evidence>
<evidence type="ECO:0000259" key="8">
    <source>
        <dbReference type="PROSITE" id="PS50850"/>
    </source>
</evidence>
<dbReference type="AlphaFoldDB" id="A0A2S9VFN8"/>
<comment type="similarity">
    <text evidence="2">Belongs to the major facilitator superfamily.</text>
</comment>
<comment type="caution">
    <text evidence="9">The sequence shown here is derived from an EMBL/GenBank/DDBJ whole genome shotgun (WGS) entry which is preliminary data.</text>
</comment>
<keyword evidence="3" id="KW-0813">Transport</keyword>
<dbReference type="InterPro" id="IPR011701">
    <property type="entry name" value="MFS"/>
</dbReference>
<feature type="transmembrane region" description="Helical" evidence="7">
    <location>
        <begin position="7"/>
        <end position="27"/>
    </location>
</feature>
<reference evidence="10" key="1">
    <citation type="journal article" date="2020" name="Int. J. Syst. Evol. Microbiol.">
        <title>Alteromonas alba sp. nov., a marine bacterium isolated from the seawater of the West Pacific Ocean.</title>
        <authorList>
            <person name="Sun C."/>
            <person name="Wu Y.-H."/>
            <person name="Xamxidin M."/>
            <person name="Cheng H."/>
            <person name="Xu X.-W."/>
        </authorList>
    </citation>
    <scope>NUCLEOTIDE SEQUENCE [LARGE SCALE GENOMIC DNA]</scope>
    <source>
        <strain evidence="10">190</strain>
    </source>
</reference>
<dbReference type="GO" id="GO:0016020">
    <property type="term" value="C:membrane"/>
    <property type="evidence" value="ECO:0007669"/>
    <property type="project" value="TreeGrafter"/>
</dbReference>
<dbReference type="RefSeq" id="WP_105933066.1">
    <property type="nucleotide sequence ID" value="NZ_PVNP01000013.1"/>
</dbReference>
<name>A0A2S9VFN8_9ALTE</name>
<dbReference type="InterPro" id="IPR036259">
    <property type="entry name" value="MFS_trans_sf"/>
</dbReference>
<gene>
    <name evidence="9" type="ORF">C6Y40_01865</name>
</gene>
<protein>
    <submittedName>
        <fullName evidence="9">MFS transporter</fullName>
    </submittedName>
</protein>
<dbReference type="Gene3D" id="1.20.1250.20">
    <property type="entry name" value="MFS general substrate transporter like domains"/>
    <property type="match status" value="2"/>
</dbReference>
<dbReference type="GO" id="GO:0012505">
    <property type="term" value="C:endomembrane system"/>
    <property type="evidence" value="ECO:0007669"/>
    <property type="project" value="UniProtKB-SubCell"/>
</dbReference>
<dbReference type="InterPro" id="IPR020846">
    <property type="entry name" value="MFS_dom"/>
</dbReference>
<feature type="transmembrane region" description="Helical" evidence="7">
    <location>
        <begin position="135"/>
        <end position="154"/>
    </location>
</feature>
<feature type="transmembrane region" description="Helical" evidence="7">
    <location>
        <begin position="72"/>
        <end position="90"/>
    </location>
</feature>
<evidence type="ECO:0000313" key="9">
    <source>
        <dbReference type="EMBL" id="PRO75259.1"/>
    </source>
</evidence>
<evidence type="ECO:0000256" key="5">
    <source>
        <dbReference type="ARBA" id="ARBA00022989"/>
    </source>
</evidence>
<evidence type="ECO:0000313" key="10">
    <source>
        <dbReference type="Proteomes" id="UP000238949"/>
    </source>
</evidence>
<feature type="transmembrane region" description="Helical" evidence="7">
    <location>
        <begin position="277"/>
        <end position="296"/>
    </location>
</feature>
<evidence type="ECO:0000256" key="1">
    <source>
        <dbReference type="ARBA" id="ARBA00004127"/>
    </source>
</evidence>
<comment type="subcellular location">
    <subcellularLocation>
        <location evidence="1">Endomembrane system</location>
        <topology evidence="1">Multi-pass membrane protein</topology>
    </subcellularLocation>
</comment>
<proteinExistence type="inferred from homology"/>
<sequence length="394" mass="42817">MNRTLATTVIFSGFFLLGILLLMWGILLPRMAAELTMSSFVSGALFTLFSLGMMMGAIIGGKYASRFEFLPLFASLSLVNALFIVIAGLMPNWPGLLVIVFIVGVLSSCKITIGHTVIAQLYVEKRFAMMGIMDFMFSLGTLVASFYVSLIFLWQANWRLPLHFLAGLWVILALFTFLSVRNANAKLPVEKQQESAPKQTLAFATIVRQPVFLLLAVASFGYGAVEFGTVNWFVSYAQQGLGFDGDAARLLLAGFTGGMALSRLTFAYFLRWFSVHRLMVVLGTMLLAGAIIAKLGDTFMPIMLGNFLLGLGLGGLFPLILSAAMNIDSEKGPLLSGITILGNAMGVQLVSLGTGAWAGIASIQVAYWAVPMAAVLLWSATWFYSRIIKRGQVY</sequence>
<accession>A0A2S9VFN8</accession>
<organism evidence="9 10">
    <name type="scientific">Alteromonas alba</name>
    <dbReference type="NCBI Taxonomy" id="2079529"/>
    <lineage>
        <taxon>Bacteria</taxon>
        <taxon>Pseudomonadati</taxon>
        <taxon>Pseudomonadota</taxon>
        <taxon>Gammaproteobacteria</taxon>
        <taxon>Alteromonadales</taxon>
        <taxon>Alteromonadaceae</taxon>
        <taxon>Alteromonas/Salinimonas group</taxon>
        <taxon>Alteromonas</taxon>
    </lineage>
</organism>
<keyword evidence="5 7" id="KW-1133">Transmembrane helix</keyword>
<dbReference type="SUPFAM" id="SSF103473">
    <property type="entry name" value="MFS general substrate transporter"/>
    <property type="match status" value="1"/>
</dbReference>
<dbReference type="OrthoDB" id="6378059at2"/>
<dbReference type="Proteomes" id="UP000238949">
    <property type="component" value="Unassembled WGS sequence"/>
</dbReference>
<dbReference type="PANTHER" id="PTHR23514:SF3">
    <property type="entry name" value="BYPASS OF STOP CODON PROTEIN 6"/>
    <property type="match status" value="1"/>
</dbReference>
<feature type="transmembrane region" description="Helical" evidence="7">
    <location>
        <begin position="39"/>
        <end position="60"/>
    </location>
</feature>
<evidence type="ECO:0000256" key="2">
    <source>
        <dbReference type="ARBA" id="ARBA00008335"/>
    </source>
</evidence>
<dbReference type="PROSITE" id="PS50850">
    <property type="entry name" value="MFS"/>
    <property type="match status" value="1"/>
</dbReference>
<feature type="transmembrane region" description="Helical" evidence="7">
    <location>
        <begin position="96"/>
        <end position="123"/>
    </location>
</feature>
<dbReference type="EMBL" id="PVNP01000013">
    <property type="protein sequence ID" value="PRO75259.1"/>
    <property type="molecule type" value="Genomic_DNA"/>
</dbReference>
<feature type="domain" description="Major facilitator superfamily (MFS) profile" evidence="8">
    <location>
        <begin position="6"/>
        <end position="389"/>
    </location>
</feature>
<dbReference type="InterPro" id="IPR051788">
    <property type="entry name" value="MFS_Transporter"/>
</dbReference>
<dbReference type="PANTHER" id="PTHR23514">
    <property type="entry name" value="BYPASS OF STOP CODON PROTEIN 6"/>
    <property type="match status" value="1"/>
</dbReference>
<keyword evidence="10" id="KW-1185">Reference proteome</keyword>
<feature type="transmembrane region" description="Helical" evidence="7">
    <location>
        <begin position="302"/>
        <end position="322"/>
    </location>
</feature>
<feature type="transmembrane region" description="Helical" evidence="7">
    <location>
        <begin position="334"/>
        <end position="359"/>
    </location>
</feature>
<feature type="transmembrane region" description="Helical" evidence="7">
    <location>
        <begin position="160"/>
        <end position="180"/>
    </location>
</feature>
<feature type="transmembrane region" description="Helical" evidence="7">
    <location>
        <begin position="250"/>
        <end position="270"/>
    </location>
</feature>
<feature type="transmembrane region" description="Helical" evidence="7">
    <location>
        <begin position="201"/>
        <end position="225"/>
    </location>
</feature>
<evidence type="ECO:0000256" key="6">
    <source>
        <dbReference type="ARBA" id="ARBA00023136"/>
    </source>
</evidence>
<keyword evidence="6 7" id="KW-0472">Membrane</keyword>
<keyword evidence="4 7" id="KW-0812">Transmembrane</keyword>
<dbReference type="GO" id="GO:0022857">
    <property type="term" value="F:transmembrane transporter activity"/>
    <property type="evidence" value="ECO:0007669"/>
    <property type="project" value="InterPro"/>
</dbReference>
<dbReference type="Pfam" id="PF07690">
    <property type="entry name" value="MFS_1"/>
    <property type="match status" value="1"/>
</dbReference>
<feature type="transmembrane region" description="Helical" evidence="7">
    <location>
        <begin position="365"/>
        <end position="384"/>
    </location>
</feature>